<dbReference type="InterPro" id="IPR054471">
    <property type="entry name" value="GPIID_WHD"/>
</dbReference>
<feature type="repeat" description="ANK" evidence="11">
    <location>
        <begin position="1316"/>
        <end position="1348"/>
    </location>
</feature>
<dbReference type="Pfam" id="PF24883">
    <property type="entry name" value="NPHP3_N"/>
    <property type="match status" value="1"/>
</dbReference>
<organism evidence="15 16">
    <name type="scientific">Aureobasidium melanogenum</name>
    <name type="common">Aureobasidium pullulans var. melanogenum</name>
    <dbReference type="NCBI Taxonomy" id="46634"/>
    <lineage>
        <taxon>Eukaryota</taxon>
        <taxon>Fungi</taxon>
        <taxon>Dikarya</taxon>
        <taxon>Ascomycota</taxon>
        <taxon>Pezizomycotina</taxon>
        <taxon>Dothideomycetes</taxon>
        <taxon>Dothideomycetidae</taxon>
        <taxon>Dothideales</taxon>
        <taxon>Saccotheciaceae</taxon>
        <taxon>Aureobasidium</taxon>
    </lineage>
</organism>
<dbReference type="FunFam" id="1.10.760.10:FF:000001">
    <property type="entry name" value="Cytochrome c iso-1"/>
    <property type="match status" value="1"/>
</dbReference>
<keyword evidence="6" id="KW-0679">Respiratory chain</keyword>
<feature type="repeat" description="ANK" evidence="11">
    <location>
        <begin position="1283"/>
        <end position="1315"/>
    </location>
</feature>
<dbReference type="Proteomes" id="UP000779574">
    <property type="component" value="Unassembled WGS sequence"/>
</dbReference>
<dbReference type="PANTHER" id="PTHR46082">
    <property type="entry name" value="ATP/GTP-BINDING PROTEIN-RELATED"/>
    <property type="match status" value="1"/>
</dbReference>
<evidence type="ECO:0000256" key="7">
    <source>
        <dbReference type="ARBA" id="ARBA00022723"/>
    </source>
</evidence>
<keyword evidence="4" id="KW-0813">Transport</keyword>
<dbReference type="OrthoDB" id="194358at2759"/>
<protein>
    <recommendedName>
        <fullName evidence="3">Cytochrome c</fullName>
    </recommendedName>
</protein>
<dbReference type="InterPro" id="IPR027417">
    <property type="entry name" value="P-loop_NTPase"/>
</dbReference>
<keyword evidence="7 12" id="KW-0479">Metal-binding</keyword>
<feature type="region of interest" description="Disordered" evidence="13">
    <location>
        <begin position="273"/>
        <end position="307"/>
    </location>
</feature>
<dbReference type="PROSITE" id="PS51007">
    <property type="entry name" value="CYTC"/>
    <property type="match status" value="1"/>
</dbReference>
<dbReference type="InterPro" id="IPR036770">
    <property type="entry name" value="Ankyrin_rpt-contain_sf"/>
</dbReference>
<dbReference type="GO" id="GO:0009116">
    <property type="term" value="P:nucleoside metabolic process"/>
    <property type="evidence" value="ECO:0007669"/>
    <property type="project" value="InterPro"/>
</dbReference>
<name>A0A9P8JA56_AURME</name>
<dbReference type="InterPro" id="IPR002327">
    <property type="entry name" value="Cyt_c_1A/1B"/>
</dbReference>
<feature type="repeat" description="ANK" evidence="11">
    <location>
        <begin position="1217"/>
        <end position="1249"/>
    </location>
</feature>
<evidence type="ECO:0000313" key="16">
    <source>
        <dbReference type="Proteomes" id="UP000779574"/>
    </source>
</evidence>
<dbReference type="Gene3D" id="1.10.760.10">
    <property type="entry name" value="Cytochrome c-like domain"/>
    <property type="match status" value="1"/>
</dbReference>
<dbReference type="SUPFAM" id="SSF46626">
    <property type="entry name" value="Cytochrome c"/>
    <property type="match status" value="1"/>
</dbReference>
<feature type="repeat" description="ANK" evidence="11">
    <location>
        <begin position="1253"/>
        <end position="1282"/>
    </location>
</feature>
<comment type="similarity">
    <text evidence="2">Belongs to the cytochrome c family.</text>
</comment>
<dbReference type="InterPro" id="IPR056884">
    <property type="entry name" value="NPHP3-like_N"/>
</dbReference>
<dbReference type="PRINTS" id="PR00604">
    <property type="entry name" value="CYTCHRMECIAB"/>
</dbReference>
<sequence>MGKDSFAPGDSKKGANLFKTRCAQCHNLKEGEGNKIGPNLHGLFGRKTGEVEGFAYSDANKQKGITWENDTLFEYLENPKKYIPGTKMAFGGLKKAKDRNDLITFLAEETKSLPLSENMSSASKNIRSPPPEYKNARSLPNLVWCKRCSQFRPLASFANNRQNDANWMLSNGAKLGDKKMFDKMVCSNCTAAPLTQLNCTGCNKTLSLGRFSKTQRRDPDSARCTKCISQIENVKPGQQDPYEADDSDEDCMTSITGDLASCSSTSGGAPLASSNGFVPVPSTTTNSRVTTNTTTSAPSSSGFSNSTYASTVQAPRVKTGSSGWAVIKNGFREVPVPEFSDDDEPKKYSDDEDYAMATLITNMSDPQQYTVGWICAIPTEYTAARQFLDEKHDRPDHVSAHDSNDYTLGKMAGHNVVIAVLPDSEYGVSSATAVAKDMLHSFPNVRVGLMVGIGGGAPTAKNDIRLGDVVVSSRKGSASCVYQYNYGKAIQGRSFEQTGFLNQPPVVVRTAVNGLRSKYEDDGHQLEANITEILGRKSRLRQKYSRPSPESDRLYMSNVIHPEDDKRSCEEVCGGQTADLVQRRKRREDEDNPTIHYGVIASADQLMKDAITRDAMAKEKDVLCFEMEAAGLMNHFPCLVVRGICDYSDSHKNKEWQGYAAMTAAAYAKDILTRMIPSRVEQEERLGKVLAEKNEKLRYQNEEHRKCHQVFKTSTYEHFKNINPGRVKETCQWALNHPLYQRWNESATDDLLWISADPGCGKSVLSKSLVDERLMSDTAGSTICYFFFKDNDEQNSLATGLCALLHQLFQHQPHLLRHAVPAWNSDGSKLQQETDKLWCILLAATSDAAAHNTICVLDALDECKDGDRSNLIEKLAQFHKNAADFQHDRQSWLKFIVTSRPYDDIQRGFQHIPPSLPAIRLRGEEENEQICAEINRVINVRVSQLAKELGLRKSTSSRLEQTLLAMEHRTYLWLHLAIDDIRTTLRNSLRPDEEPIESVPPSVEAAYEKILRRVPEALRQTVKLILQIIVGARRPLAVGEMALALGLALSKQHRTSVDAQIDPEHLSKQLRHWCGLFVFVSRSDSRIYLIHQTAREFLVARQLVPMLGGLQNSLWMHSLEPAEMEKTMAEICIRCINLDDSKNADAKAADDYGRTAFYWASAEGHSNTVQILLDAGADWGAQSDYGTPLHAASAEGHDNIVRMLLDKGADVNAQSGKYGSVLQTASERGHNTIIQMLLDRGADVNIQGGWYGNALQAASAQGHNDIVQILLSKGAVVNARGGRFNNALQAASVIGHDRIVRMLLSVGADVNAYGSYGDTALQVASAGGHDRIVQMLLHEGVNVNAWGVLYGNALQAASNGGHEKIVQMLLDKGADVNAQDDNYTALQVASVRGYYKIVQILLNKGADVNVQGRWYGNALEAASSKGHDKIVQMLLDKGADIEQYNTAIQAAQREGHDNIIQMLRDARLHAPVEVRQRKGVQVNARDF</sequence>
<evidence type="ECO:0000256" key="13">
    <source>
        <dbReference type="SAM" id="MobiDB-lite"/>
    </source>
</evidence>
<dbReference type="InterPro" id="IPR009056">
    <property type="entry name" value="Cyt_c-like_dom"/>
</dbReference>
<dbReference type="PROSITE" id="PS50088">
    <property type="entry name" value="ANK_REPEAT"/>
    <property type="match status" value="9"/>
</dbReference>
<evidence type="ECO:0000313" key="15">
    <source>
        <dbReference type="EMBL" id="KAG9692838.1"/>
    </source>
</evidence>
<dbReference type="PANTHER" id="PTHR46082:SF11">
    <property type="entry name" value="AAA+ ATPASE DOMAIN-CONTAINING PROTEIN-RELATED"/>
    <property type="match status" value="1"/>
</dbReference>
<feature type="repeat" description="ANK" evidence="11">
    <location>
        <begin position="1184"/>
        <end position="1216"/>
    </location>
</feature>
<evidence type="ECO:0000256" key="5">
    <source>
        <dbReference type="ARBA" id="ARBA00022617"/>
    </source>
</evidence>
<dbReference type="SUPFAM" id="SSF48403">
    <property type="entry name" value="Ankyrin repeat"/>
    <property type="match status" value="1"/>
</dbReference>
<reference evidence="15" key="2">
    <citation type="submission" date="2021-08" db="EMBL/GenBank/DDBJ databases">
        <authorList>
            <person name="Gostincar C."/>
            <person name="Sun X."/>
            <person name="Song Z."/>
            <person name="Gunde-Cimerman N."/>
        </authorList>
    </citation>
    <scope>NUCLEOTIDE SEQUENCE</scope>
    <source>
        <strain evidence="15">EXF-9911</strain>
    </source>
</reference>
<keyword evidence="8" id="KW-0677">Repeat</keyword>
<keyword evidence="9" id="KW-0249">Electron transport</keyword>
<evidence type="ECO:0000256" key="2">
    <source>
        <dbReference type="ARBA" id="ARBA00006488"/>
    </source>
</evidence>
<evidence type="ECO:0000256" key="6">
    <source>
        <dbReference type="ARBA" id="ARBA00022660"/>
    </source>
</evidence>
<dbReference type="GO" id="GO:0046872">
    <property type="term" value="F:metal ion binding"/>
    <property type="evidence" value="ECO:0007669"/>
    <property type="project" value="UniProtKB-KW"/>
</dbReference>
<comment type="subcellular location">
    <subcellularLocation>
        <location evidence="1">Mitochondrion intermembrane space</location>
    </subcellularLocation>
</comment>
<dbReference type="PROSITE" id="PS50297">
    <property type="entry name" value="ANK_REP_REGION"/>
    <property type="match status" value="7"/>
</dbReference>
<dbReference type="Pfam" id="PF00034">
    <property type="entry name" value="Cytochrom_C"/>
    <property type="match status" value="1"/>
</dbReference>
<dbReference type="InterPro" id="IPR055497">
    <property type="entry name" value="DUF7069"/>
</dbReference>
<dbReference type="Pfam" id="PF12898">
    <property type="entry name" value="Stc1"/>
    <property type="match status" value="1"/>
</dbReference>
<reference evidence="15" key="1">
    <citation type="journal article" date="2021" name="J Fungi (Basel)">
        <title>Virulence traits and population genomics of the black yeast Aureobasidium melanogenum.</title>
        <authorList>
            <person name="Cernosa A."/>
            <person name="Sun X."/>
            <person name="Gostincar C."/>
            <person name="Fang C."/>
            <person name="Gunde-Cimerman N."/>
            <person name="Song Z."/>
        </authorList>
    </citation>
    <scope>NUCLEOTIDE SEQUENCE</scope>
    <source>
        <strain evidence="15">EXF-9911</strain>
    </source>
</reference>
<dbReference type="InterPro" id="IPR002110">
    <property type="entry name" value="Ankyrin_rpt"/>
</dbReference>
<dbReference type="Pfam" id="PF23239">
    <property type="entry name" value="DUF7069"/>
    <property type="match status" value="1"/>
</dbReference>
<keyword evidence="10 12" id="KW-0408">Iron</keyword>
<proteinExistence type="inferred from homology"/>
<feature type="non-terminal residue" evidence="15">
    <location>
        <position position="1"/>
    </location>
</feature>
<evidence type="ECO:0000256" key="11">
    <source>
        <dbReference type="PROSITE-ProRule" id="PRU00023"/>
    </source>
</evidence>
<accession>A0A9P8JA56</accession>
<dbReference type="Pfam" id="PF12796">
    <property type="entry name" value="Ank_2"/>
    <property type="match status" value="4"/>
</dbReference>
<dbReference type="GO" id="GO:0005758">
    <property type="term" value="C:mitochondrial intermembrane space"/>
    <property type="evidence" value="ECO:0007669"/>
    <property type="project" value="UniProtKB-SubCell"/>
</dbReference>
<dbReference type="GO" id="GO:0009055">
    <property type="term" value="F:electron transfer activity"/>
    <property type="evidence" value="ECO:0007669"/>
    <property type="project" value="InterPro"/>
</dbReference>
<feature type="repeat" description="ANK" evidence="11">
    <location>
        <begin position="1417"/>
        <end position="1446"/>
    </location>
</feature>
<dbReference type="Gene3D" id="3.40.50.1580">
    <property type="entry name" value="Nucleoside phosphorylase domain"/>
    <property type="match status" value="1"/>
</dbReference>
<dbReference type="Pfam" id="PF00023">
    <property type="entry name" value="Ank"/>
    <property type="match status" value="1"/>
</dbReference>
<dbReference type="InterPro" id="IPR036909">
    <property type="entry name" value="Cyt_c-like_dom_sf"/>
</dbReference>
<evidence type="ECO:0000259" key="14">
    <source>
        <dbReference type="PROSITE" id="PS51007"/>
    </source>
</evidence>
<dbReference type="SMART" id="SM00248">
    <property type="entry name" value="ANK"/>
    <property type="match status" value="9"/>
</dbReference>
<dbReference type="InterPro" id="IPR053137">
    <property type="entry name" value="NLR-like"/>
</dbReference>
<evidence type="ECO:0000256" key="12">
    <source>
        <dbReference type="PROSITE-ProRule" id="PRU00433"/>
    </source>
</evidence>
<keyword evidence="5 12" id="KW-0349">Heme</keyword>
<keyword evidence="11" id="KW-0040">ANK repeat</keyword>
<feature type="repeat" description="ANK" evidence="11">
    <location>
        <begin position="1152"/>
        <end position="1184"/>
    </location>
</feature>
<comment type="caution">
    <text evidence="15">The sequence shown here is derived from an EMBL/GenBank/DDBJ whole genome shotgun (WGS) entry which is preliminary data.</text>
</comment>
<dbReference type="SUPFAM" id="SSF53167">
    <property type="entry name" value="Purine and uridine phosphorylases"/>
    <property type="match status" value="1"/>
</dbReference>
<dbReference type="InterPro" id="IPR035994">
    <property type="entry name" value="Nucleoside_phosphorylase_sf"/>
</dbReference>
<evidence type="ECO:0000256" key="3">
    <source>
        <dbReference type="ARBA" id="ARBA00013530"/>
    </source>
</evidence>
<dbReference type="EMBL" id="JAHFXF010000214">
    <property type="protein sequence ID" value="KAG9692838.1"/>
    <property type="molecule type" value="Genomic_DNA"/>
</dbReference>
<feature type="repeat" description="ANK" evidence="11">
    <location>
        <begin position="1381"/>
        <end position="1413"/>
    </location>
</feature>
<dbReference type="GO" id="GO:0003824">
    <property type="term" value="F:catalytic activity"/>
    <property type="evidence" value="ECO:0007669"/>
    <property type="project" value="InterPro"/>
</dbReference>
<evidence type="ECO:0000256" key="10">
    <source>
        <dbReference type="ARBA" id="ARBA00023004"/>
    </source>
</evidence>
<evidence type="ECO:0000256" key="9">
    <source>
        <dbReference type="ARBA" id="ARBA00022982"/>
    </source>
</evidence>
<dbReference type="GO" id="GO:0020037">
    <property type="term" value="F:heme binding"/>
    <property type="evidence" value="ECO:0007669"/>
    <property type="project" value="InterPro"/>
</dbReference>
<feature type="domain" description="Cytochrome c" evidence="14">
    <location>
        <begin position="9"/>
        <end position="110"/>
    </location>
</feature>
<dbReference type="Gene3D" id="3.40.50.300">
    <property type="entry name" value="P-loop containing nucleotide triphosphate hydrolases"/>
    <property type="match status" value="1"/>
</dbReference>
<evidence type="ECO:0000256" key="4">
    <source>
        <dbReference type="ARBA" id="ARBA00022448"/>
    </source>
</evidence>
<dbReference type="PRINTS" id="PR01415">
    <property type="entry name" value="ANKYRIN"/>
</dbReference>
<dbReference type="Gene3D" id="1.25.40.20">
    <property type="entry name" value="Ankyrin repeat-containing domain"/>
    <property type="match status" value="3"/>
</dbReference>
<evidence type="ECO:0000256" key="8">
    <source>
        <dbReference type="ARBA" id="ARBA00022737"/>
    </source>
</evidence>
<gene>
    <name evidence="15" type="ORF">KCU76_g6406</name>
</gene>
<evidence type="ECO:0000256" key="1">
    <source>
        <dbReference type="ARBA" id="ARBA00004569"/>
    </source>
</evidence>
<feature type="compositionally biased region" description="Low complexity" evidence="13">
    <location>
        <begin position="278"/>
        <end position="301"/>
    </location>
</feature>
<dbReference type="InterPro" id="IPR024630">
    <property type="entry name" value="Stc1"/>
</dbReference>
<feature type="repeat" description="ANK" evidence="11">
    <location>
        <begin position="1352"/>
        <end position="1381"/>
    </location>
</feature>
<dbReference type="Pfam" id="PF22939">
    <property type="entry name" value="WHD_GPIID"/>
    <property type="match status" value="1"/>
</dbReference>